<dbReference type="AlphaFoldDB" id="A0A4S4MPF3"/>
<gene>
    <name evidence="2" type="ORF">EUX98_g6258</name>
</gene>
<comment type="caution">
    <text evidence="2">The sequence shown here is derived from an EMBL/GenBank/DDBJ whole genome shotgun (WGS) entry which is preliminary data.</text>
</comment>
<accession>A0A4S4MPF3</accession>
<evidence type="ECO:0000256" key="1">
    <source>
        <dbReference type="SAM" id="MobiDB-lite"/>
    </source>
</evidence>
<feature type="compositionally biased region" description="Basic residues" evidence="1">
    <location>
        <begin position="238"/>
        <end position="257"/>
    </location>
</feature>
<protein>
    <submittedName>
        <fullName evidence="2">Uncharacterized protein</fullName>
    </submittedName>
</protein>
<sequence>MTGSTGGHPAFLVEVKRGSIGRLWTGPTQPAAQVKLSQEFLKHLPQLLQQVKCCKRVNPVNHDKVYAFLIIDVWFALFELGSVLRSTQNQRVDHTDLNTVLETMQKYCEFPPTPIFDTDCKNFNPTFLEALKVATEEYPLTIAAHPYFLPPPQFEVTASANEEQLDVFIDMISQAASLGKSEQYDLATANGDFSMSQPDDSEDDDGHAEIKVEAGMIVDEDKWEDSEIETETEGVKVKAGKGKGKAQAKKKGKSRQRALRGIFTKDPIFPWTSCTHVLR</sequence>
<dbReference type="EMBL" id="SGPM01000214">
    <property type="protein sequence ID" value="THH27934.1"/>
    <property type="molecule type" value="Genomic_DNA"/>
</dbReference>
<feature type="region of interest" description="Disordered" evidence="1">
    <location>
        <begin position="224"/>
        <end position="257"/>
    </location>
</feature>
<proteinExistence type="predicted"/>
<keyword evidence="3" id="KW-1185">Reference proteome</keyword>
<organism evidence="2 3">
    <name type="scientific">Antrodiella citrinella</name>
    <dbReference type="NCBI Taxonomy" id="2447956"/>
    <lineage>
        <taxon>Eukaryota</taxon>
        <taxon>Fungi</taxon>
        <taxon>Dikarya</taxon>
        <taxon>Basidiomycota</taxon>
        <taxon>Agaricomycotina</taxon>
        <taxon>Agaricomycetes</taxon>
        <taxon>Polyporales</taxon>
        <taxon>Steccherinaceae</taxon>
        <taxon>Antrodiella</taxon>
    </lineage>
</organism>
<evidence type="ECO:0000313" key="3">
    <source>
        <dbReference type="Proteomes" id="UP000308730"/>
    </source>
</evidence>
<dbReference type="Proteomes" id="UP000308730">
    <property type="component" value="Unassembled WGS sequence"/>
</dbReference>
<name>A0A4S4MPF3_9APHY</name>
<reference evidence="2 3" key="1">
    <citation type="submission" date="2019-02" db="EMBL/GenBank/DDBJ databases">
        <title>Genome sequencing of the rare red list fungi Antrodiella citrinella (Flaviporus citrinellus).</title>
        <authorList>
            <person name="Buettner E."/>
            <person name="Kellner H."/>
        </authorList>
    </citation>
    <scope>NUCLEOTIDE SEQUENCE [LARGE SCALE GENOMIC DNA]</scope>
    <source>
        <strain evidence="2 3">DSM 108506</strain>
    </source>
</reference>
<evidence type="ECO:0000313" key="2">
    <source>
        <dbReference type="EMBL" id="THH27934.1"/>
    </source>
</evidence>